<proteinExistence type="predicted"/>
<evidence type="ECO:0000313" key="3">
    <source>
        <dbReference type="Proteomes" id="UP001352263"/>
    </source>
</evidence>
<protein>
    <submittedName>
        <fullName evidence="2">PilZ domain-containing protein</fullName>
    </submittedName>
</protein>
<dbReference type="EMBL" id="JAWIIV010000010">
    <property type="protein sequence ID" value="MEC4720284.1"/>
    <property type="molecule type" value="Genomic_DNA"/>
</dbReference>
<evidence type="ECO:0000259" key="1">
    <source>
        <dbReference type="Pfam" id="PF07238"/>
    </source>
</evidence>
<gene>
    <name evidence="2" type="ORF">RY831_14075</name>
</gene>
<name>A0ABU6JAV5_9BURK</name>
<comment type="caution">
    <text evidence="2">The sequence shown here is derived from an EMBL/GenBank/DDBJ whole genome shotgun (WGS) entry which is preliminary data.</text>
</comment>
<dbReference type="SUPFAM" id="SSF141371">
    <property type="entry name" value="PilZ domain-like"/>
    <property type="match status" value="1"/>
</dbReference>
<dbReference type="Gene3D" id="2.40.10.220">
    <property type="entry name" value="predicted glycosyltransferase like domains"/>
    <property type="match status" value="1"/>
</dbReference>
<organism evidence="2 3">
    <name type="scientific">Noviherbaspirillum album</name>
    <dbReference type="NCBI Taxonomy" id="3080276"/>
    <lineage>
        <taxon>Bacteria</taxon>
        <taxon>Pseudomonadati</taxon>
        <taxon>Pseudomonadota</taxon>
        <taxon>Betaproteobacteria</taxon>
        <taxon>Burkholderiales</taxon>
        <taxon>Oxalobacteraceae</taxon>
        <taxon>Noviherbaspirillum</taxon>
    </lineage>
</organism>
<accession>A0ABU6JAV5</accession>
<dbReference type="InterPro" id="IPR009875">
    <property type="entry name" value="PilZ_domain"/>
</dbReference>
<dbReference type="Pfam" id="PF07238">
    <property type="entry name" value="PilZ"/>
    <property type="match status" value="1"/>
</dbReference>
<feature type="domain" description="PilZ" evidence="1">
    <location>
        <begin position="6"/>
        <end position="107"/>
    </location>
</feature>
<evidence type="ECO:0000313" key="2">
    <source>
        <dbReference type="EMBL" id="MEC4720284.1"/>
    </source>
</evidence>
<dbReference type="RefSeq" id="WP_326506992.1">
    <property type="nucleotide sequence ID" value="NZ_JAWIIV010000010.1"/>
</dbReference>
<keyword evidence="3" id="KW-1185">Reference proteome</keyword>
<dbReference type="Proteomes" id="UP001352263">
    <property type="component" value="Unassembled WGS sequence"/>
</dbReference>
<reference evidence="2 3" key="1">
    <citation type="submission" date="2023-10" db="EMBL/GenBank/DDBJ databases">
        <title>Noviherbaspirillum sp. CPCC 100848 genome assembly.</title>
        <authorList>
            <person name="Li X.Y."/>
            <person name="Fang X.M."/>
        </authorList>
    </citation>
    <scope>NUCLEOTIDE SEQUENCE [LARGE SCALE GENOMIC DNA]</scope>
    <source>
        <strain evidence="2 3">CPCC 100848</strain>
    </source>
</reference>
<sequence length="108" mass="11702">MKPEPRSFPRKVMRCQAIIVVPGNNPVRCRTLDISLGGLSMLVSEQLRVGQECTVGFEAPLNGKMVRVMGQGKVVYSILAGADGFRIGFQFTNIDAANSKTVAQLMMG</sequence>